<dbReference type="Pfam" id="PF00657">
    <property type="entry name" value="Lipase_GDSL"/>
    <property type="match status" value="1"/>
</dbReference>
<dbReference type="RefSeq" id="WP_379678291.1">
    <property type="nucleotide sequence ID" value="NZ_JBHLWP010000007.1"/>
</dbReference>
<organism evidence="3 4">
    <name type="scientific">Massilia consociata</name>
    <dbReference type="NCBI Taxonomy" id="760117"/>
    <lineage>
        <taxon>Bacteria</taxon>
        <taxon>Pseudomonadati</taxon>
        <taxon>Pseudomonadota</taxon>
        <taxon>Betaproteobacteria</taxon>
        <taxon>Burkholderiales</taxon>
        <taxon>Oxalobacteraceae</taxon>
        <taxon>Telluria group</taxon>
        <taxon>Massilia</taxon>
    </lineage>
</organism>
<proteinExistence type="predicted"/>
<dbReference type="PANTHER" id="PTHR45648">
    <property type="entry name" value="GDSL LIPASE/ACYLHYDROLASE FAMILY PROTEIN (AFU_ORTHOLOGUE AFUA_4G14700)"/>
    <property type="match status" value="1"/>
</dbReference>
<dbReference type="Proteomes" id="UP001589773">
    <property type="component" value="Unassembled WGS sequence"/>
</dbReference>
<evidence type="ECO:0000313" key="4">
    <source>
        <dbReference type="Proteomes" id="UP001589773"/>
    </source>
</evidence>
<dbReference type="CDD" id="cd01847">
    <property type="entry name" value="Triacylglycerol_lipase_like"/>
    <property type="match status" value="1"/>
</dbReference>
<comment type="caution">
    <text evidence="3">The sequence shown here is derived from an EMBL/GenBank/DDBJ whole genome shotgun (WGS) entry which is preliminary data.</text>
</comment>
<gene>
    <name evidence="3" type="ORF">ACFFJK_06125</name>
</gene>
<accession>A0ABV6FD75</accession>
<reference evidence="3 4" key="1">
    <citation type="submission" date="2024-09" db="EMBL/GenBank/DDBJ databases">
        <authorList>
            <person name="Sun Q."/>
            <person name="Mori K."/>
        </authorList>
    </citation>
    <scope>NUCLEOTIDE SEQUENCE [LARGE SCALE GENOMIC DNA]</scope>
    <source>
        <strain evidence="3 4">CCM 7792</strain>
    </source>
</reference>
<dbReference type="PROSITE" id="PS51257">
    <property type="entry name" value="PROKAR_LIPOPROTEIN"/>
    <property type="match status" value="1"/>
</dbReference>
<feature type="signal peptide" evidence="2">
    <location>
        <begin position="1"/>
        <end position="17"/>
    </location>
</feature>
<protein>
    <submittedName>
        <fullName evidence="3">SGNH/GDSL hydrolase family protein</fullName>
    </submittedName>
</protein>
<evidence type="ECO:0000256" key="2">
    <source>
        <dbReference type="SAM" id="SignalP"/>
    </source>
</evidence>
<dbReference type="Gene3D" id="3.40.50.1110">
    <property type="entry name" value="SGNH hydrolase"/>
    <property type="match status" value="1"/>
</dbReference>
<keyword evidence="4" id="KW-1185">Reference proteome</keyword>
<dbReference type="PANTHER" id="PTHR45648:SF22">
    <property type="entry name" value="GDSL LIPASE_ACYLHYDROLASE FAMILY PROTEIN (AFU_ORTHOLOGUE AFUA_4G14700)"/>
    <property type="match status" value="1"/>
</dbReference>
<dbReference type="SUPFAM" id="SSF52266">
    <property type="entry name" value="SGNH hydrolase"/>
    <property type="match status" value="1"/>
</dbReference>
<keyword evidence="2" id="KW-0732">Signal</keyword>
<dbReference type="InterPro" id="IPR001087">
    <property type="entry name" value="GDSL"/>
</dbReference>
<dbReference type="InterPro" id="IPR036514">
    <property type="entry name" value="SGNH_hydro_sf"/>
</dbReference>
<dbReference type="EMBL" id="JBHLWP010000007">
    <property type="protein sequence ID" value="MFC0251464.1"/>
    <property type="molecule type" value="Genomic_DNA"/>
</dbReference>
<dbReference type="GO" id="GO:0016787">
    <property type="term" value="F:hydrolase activity"/>
    <property type="evidence" value="ECO:0007669"/>
    <property type="project" value="UniProtKB-KW"/>
</dbReference>
<name>A0ABV6FD75_9BURK</name>
<keyword evidence="1 3" id="KW-0378">Hydrolase</keyword>
<evidence type="ECO:0000256" key="1">
    <source>
        <dbReference type="ARBA" id="ARBA00022801"/>
    </source>
</evidence>
<sequence length="456" mass="45598">MRQTKLALALLTAAVLAACGGTSPGGGDQTQKLTFTQQVSFGDSLSDVGTYAVGAVKTAGGGKYTINGDGTSKSPDLNGKVWVEFLAAELKLPAPCAAQTGLAGDAALGFSIPVAQHLNCFNYAQGGSRVTNPVGPGNPATGSSIGQTTLPLVAQIANHLSRTGNKFSGTELVTVLSGGNDVLMALSTMQAQATAAGNTAGAQTFATSLAMQLAAGASNPQAAAQAIGAAIAAESARPGNTSQTIVAAAVGAAATQPGNAAVAQASVYGPMVAKAQADATAAGAKAGADYAAANGPKLVQELGTAGAQMAALVKNEIVGKGAKYVVVANLPDVASAPAAKSRTADIQQLIAAMVNAFNTQLKSGLGADDARILYVDLYTVSNDQVKNPAPYGLTNTTSPACGPNPLGTTSLICTPSNTIAGDVSRYMFADDIHPTPFENNLVARYVLKEMAVKGWL</sequence>
<evidence type="ECO:0000313" key="3">
    <source>
        <dbReference type="EMBL" id="MFC0251464.1"/>
    </source>
</evidence>
<dbReference type="InterPro" id="IPR051058">
    <property type="entry name" value="GDSL_Est/Lipase"/>
</dbReference>
<feature type="chain" id="PRO_5047144987" evidence="2">
    <location>
        <begin position="18"/>
        <end position="456"/>
    </location>
</feature>